<proteinExistence type="inferred from homology"/>
<dbReference type="Proteomes" id="UP000799767">
    <property type="component" value="Unassembled WGS sequence"/>
</dbReference>
<feature type="region of interest" description="Disordered" evidence="4">
    <location>
        <begin position="140"/>
        <end position="199"/>
    </location>
</feature>
<sequence>MPASDNPAVPKFGSFKGRERKRVRDESGDTDKHSRPRPSHKDQDTARVRHTRTDKHGGKSAEVGSRKPSRSQSPGRPTDSALFVVDVRGDSKIIQFGGLHRYDIPSYHRVGAGSVIGASPSVKIDRDGLTEKDVAFRRTNAHHRTNLTTLERRDESHRPGFEDARSASASYVGDGESQQDYLSFRRRRSSSARPEGQGIWALIEEPTLLEEGDSSH</sequence>
<dbReference type="InterPro" id="IPR013633">
    <property type="entry name" value="NRDE-2"/>
</dbReference>
<feature type="compositionally biased region" description="Basic and acidic residues" evidence="4">
    <location>
        <begin position="22"/>
        <end position="47"/>
    </location>
</feature>
<dbReference type="GeneID" id="54471123"/>
<reference evidence="5" key="1">
    <citation type="journal article" date="2020" name="Stud. Mycol.">
        <title>101 Dothideomycetes genomes: a test case for predicting lifestyles and emergence of pathogens.</title>
        <authorList>
            <person name="Haridas S."/>
            <person name="Albert R."/>
            <person name="Binder M."/>
            <person name="Bloem J."/>
            <person name="Labutti K."/>
            <person name="Salamov A."/>
            <person name="Andreopoulos B."/>
            <person name="Baker S."/>
            <person name="Barry K."/>
            <person name="Bills G."/>
            <person name="Bluhm B."/>
            <person name="Cannon C."/>
            <person name="Castanera R."/>
            <person name="Culley D."/>
            <person name="Daum C."/>
            <person name="Ezra D."/>
            <person name="Gonzalez J."/>
            <person name="Henrissat B."/>
            <person name="Kuo A."/>
            <person name="Liang C."/>
            <person name="Lipzen A."/>
            <person name="Lutzoni F."/>
            <person name="Magnuson J."/>
            <person name="Mondo S."/>
            <person name="Nolan M."/>
            <person name="Ohm R."/>
            <person name="Pangilinan J."/>
            <person name="Park H.-J."/>
            <person name="Ramirez L."/>
            <person name="Alfaro M."/>
            <person name="Sun H."/>
            <person name="Tritt A."/>
            <person name="Yoshinaga Y."/>
            <person name="Zwiers L.-H."/>
            <person name="Turgeon B."/>
            <person name="Goodwin S."/>
            <person name="Spatafora J."/>
            <person name="Crous P."/>
            <person name="Grigoriev I."/>
        </authorList>
    </citation>
    <scope>NUCLEOTIDE SEQUENCE</scope>
    <source>
        <strain evidence="5">CBS 113389</strain>
    </source>
</reference>
<dbReference type="AlphaFoldDB" id="A0A6A6PLH5"/>
<dbReference type="GO" id="GO:0031048">
    <property type="term" value="P:regulatory ncRNA-mediated heterochromatin formation"/>
    <property type="evidence" value="ECO:0007669"/>
    <property type="project" value="TreeGrafter"/>
</dbReference>
<keyword evidence="6" id="KW-1185">Reference proteome</keyword>
<comment type="similarity">
    <text evidence="2">Belongs to the NRDE2 family.</text>
</comment>
<dbReference type="OrthoDB" id="297219at2759"/>
<gene>
    <name evidence="5" type="ORF">BDY17DRAFT_202835</name>
</gene>
<evidence type="ECO:0000313" key="6">
    <source>
        <dbReference type="Proteomes" id="UP000799767"/>
    </source>
</evidence>
<feature type="compositionally biased region" description="Basic and acidic residues" evidence="4">
    <location>
        <begin position="150"/>
        <end position="165"/>
    </location>
</feature>
<evidence type="ECO:0000256" key="3">
    <source>
        <dbReference type="ARBA" id="ARBA00023242"/>
    </source>
</evidence>
<evidence type="ECO:0000256" key="1">
    <source>
        <dbReference type="ARBA" id="ARBA00004123"/>
    </source>
</evidence>
<protein>
    <submittedName>
        <fullName evidence="5">Uncharacterized protein</fullName>
    </submittedName>
</protein>
<accession>A0A6A6PLH5</accession>
<name>A0A6A6PLH5_9PEZI</name>
<comment type="subcellular location">
    <subcellularLocation>
        <location evidence="1">Nucleus</location>
    </subcellularLocation>
</comment>
<evidence type="ECO:0000256" key="2">
    <source>
        <dbReference type="ARBA" id="ARBA00009265"/>
    </source>
</evidence>
<feature type="region of interest" description="Disordered" evidence="4">
    <location>
        <begin position="1"/>
        <end position="81"/>
    </location>
</feature>
<evidence type="ECO:0000256" key="4">
    <source>
        <dbReference type="SAM" id="MobiDB-lite"/>
    </source>
</evidence>
<dbReference type="PANTHER" id="PTHR13471:SF0">
    <property type="entry name" value="NUCLEAR EXOSOME REGULATOR NRDE2"/>
    <property type="match status" value="1"/>
</dbReference>
<organism evidence="5 6">
    <name type="scientific">Neohortaea acidophila</name>
    <dbReference type="NCBI Taxonomy" id="245834"/>
    <lineage>
        <taxon>Eukaryota</taxon>
        <taxon>Fungi</taxon>
        <taxon>Dikarya</taxon>
        <taxon>Ascomycota</taxon>
        <taxon>Pezizomycotina</taxon>
        <taxon>Dothideomycetes</taxon>
        <taxon>Dothideomycetidae</taxon>
        <taxon>Mycosphaerellales</taxon>
        <taxon>Teratosphaeriaceae</taxon>
        <taxon>Neohortaea</taxon>
    </lineage>
</organism>
<dbReference type="PANTHER" id="PTHR13471">
    <property type="entry name" value="TETRATRICOPEPTIDE-LIKE HELICAL"/>
    <property type="match status" value="1"/>
</dbReference>
<dbReference type="GO" id="GO:1902369">
    <property type="term" value="P:negative regulation of RNA catabolic process"/>
    <property type="evidence" value="ECO:0007669"/>
    <property type="project" value="TreeGrafter"/>
</dbReference>
<keyword evidence="3" id="KW-0539">Nucleus</keyword>
<dbReference type="GO" id="GO:0071013">
    <property type="term" value="C:catalytic step 2 spliceosome"/>
    <property type="evidence" value="ECO:0007669"/>
    <property type="project" value="TreeGrafter"/>
</dbReference>
<dbReference type="RefSeq" id="XP_033587508.1">
    <property type="nucleotide sequence ID" value="XM_033730121.1"/>
</dbReference>
<dbReference type="EMBL" id="MU001639">
    <property type="protein sequence ID" value="KAF2480938.1"/>
    <property type="molecule type" value="Genomic_DNA"/>
</dbReference>
<evidence type="ECO:0000313" key="5">
    <source>
        <dbReference type="EMBL" id="KAF2480938.1"/>
    </source>
</evidence>